<evidence type="ECO:0000259" key="14">
    <source>
        <dbReference type="Pfam" id="PF19316"/>
    </source>
</evidence>
<dbReference type="GO" id="GO:0006506">
    <property type="term" value="P:GPI anchor biosynthetic process"/>
    <property type="evidence" value="ECO:0007669"/>
    <property type="project" value="UniProtKB-UniPathway"/>
</dbReference>
<dbReference type="Pfam" id="PF01663">
    <property type="entry name" value="Phosphodiest"/>
    <property type="match status" value="1"/>
</dbReference>
<dbReference type="Pfam" id="PF19316">
    <property type="entry name" value="PIGO_PIGG"/>
    <property type="match status" value="1"/>
</dbReference>
<evidence type="ECO:0000256" key="2">
    <source>
        <dbReference type="ARBA" id="ARBA00004687"/>
    </source>
</evidence>
<comment type="caution">
    <text evidence="15">The sequence shown here is derived from an EMBL/GenBank/DDBJ whole genome shotgun (WGS) entry which is preliminary data.</text>
</comment>
<comment type="pathway">
    <text evidence="2 13">Glycolipid biosynthesis; glycosylphosphatidylinositol-anchor biosynthesis.</text>
</comment>
<dbReference type="UniPathway" id="UPA00196"/>
<dbReference type="InterPro" id="IPR017850">
    <property type="entry name" value="Alkaline_phosphatase_core_sf"/>
</dbReference>
<dbReference type="InterPro" id="IPR037674">
    <property type="entry name" value="PIG-G_N"/>
</dbReference>
<dbReference type="SUPFAM" id="SSF53649">
    <property type="entry name" value="Alkaline phosphatase-like"/>
    <property type="match status" value="1"/>
</dbReference>
<reference evidence="15" key="1">
    <citation type="journal article" date="2021" name="Nat. Commun.">
        <title>Genetic determinants of endophytism in the Arabidopsis root mycobiome.</title>
        <authorList>
            <person name="Mesny F."/>
            <person name="Miyauchi S."/>
            <person name="Thiergart T."/>
            <person name="Pickel B."/>
            <person name="Atanasova L."/>
            <person name="Karlsson M."/>
            <person name="Huettel B."/>
            <person name="Barry K.W."/>
            <person name="Haridas S."/>
            <person name="Chen C."/>
            <person name="Bauer D."/>
            <person name="Andreopoulos W."/>
            <person name="Pangilinan J."/>
            <person name="LaButti K."/>
            <person name="Riley R."/>
            <person name="Lipzen A."/>
            <person name="Clum A."/>
            <person name="Drula E."/>
            <person name="Henrissat B."/>
            <person name="Kohler A."/>
            <person name="Grigoriev I.V."/>
            <person name="Martin F.M."/>
            <person name="Hacquard S."/>
        </authorList>
    </citation>
    <scope>NUCLEOTIDE SEQUENCE</scope>
    <source>
        <strain evidence="15">MPI-CAGE-AT-0016</strain>
    </source>
</reference>
<comment type="similarity">
    <text evidence="3 13">Belongs to the PIGG/PIGN/PIGO family. PIGG subfamily.</text>
</comment>
<dbReference type="Gene3D" id="3.40.720.10">
    <property type="entry name" value="Alkaline Phosphatase, subunit A"/>
    <property type="match status" value="1"/>
</dbReference>
<dbReference type="InterPro" id="IPR039527">
    <property type="entry name" value="PIGG/GPI7"/>
</dbReference>
<name>A0A8K0T5P8_9PEZI</name>
<evidence type="ECO:0000256" key="12">
    <source>
        <dbReference type="ARBA" id="ARBA00056729"/>
    </source>
</evidence>
<dbReference type="GO" id="GO:0051267">
    <property type="term" value="F:CP2 mannose-ethanolamine phosphotransferase activity"/>
    <property type="evidence" value="ECO:0007669"/>
    <property type="project" value="TreeGrafter"/>
</dbReference>
<keyword evidence="10 13" id="KW-0472">Membrane</keyword>
<dbReference type="PANTHER" id="PTHR23072:SF0">
    <property type="entry name" value="GPI ETHANOLAMINE PHOSPHATE TRANSFERASE 2"/>
    <property type="match status" value="1"/>
</dbReference>
<keyword evidence="11" id="KW-0325">Glycoprotein</keyword>
<feature type="non-terminal residue" evidence="15">
    <location>
        <position position="1"/>
    </location>
</feature>
<dbReference type="EMBL" id="JAGPXD010000006">
    <property type="protein sequence ID" value="KAH7349509.1"/>
    <property type="molecule type" value="Genomic_DNA"/>
</dbReference>
<accession>A0A8K0T5P8</accession>
<dbReference type="PANTHER" id="PTHR23072">
    <property type="entry name" value="PHOSPHATIDYLINOSITOL GLYCAN-RELATED"/>
    <property type="match status" value="1"/>
</dbReference>
<feature type="transmembrane region" description="Helical" evidence="13">
    <location>
        <begin position="789"/>
        <end position="816"/>
    </location>
</feature>
<keyword evidence="7 13" id="KW-0812">Transmembrane</keyword>
<sequence length="855" mass="93648">MLIPSTSPLRGTLLAIANLLIPLSIFIFATGFFPHKPFLPGLAQYEDLEYGLPPAPHFDRLVFMVVDALRSDFVYASDSGFAFTQGLIRKGHALPFTANARSPTITMPRIKAITTGSIPSFLDVILNFDEADTSATLAAQDTWLAQMKVKGTGKLTMYGDDTWLKLFPSTFDRADGTSSFFVSDFTEVDNNVTRHISSELEKDDWSTMVLHYLGLDHIGHKAGPSSPNMIPKQQEMDRIIEQLYTAIQAKEALSSTLIVLCGDHGMNDAGNHGASSPGETSPALVFISPKLEPITRNRQSPLPFQEDFKYYTRVEQSDLAPTLGALLGFPIPQNSLGAFIADFLPLWPKGDDQIQLLLRNSRQILKVITAPLGDSFIESGLHAQDCTNPADDALDLACEWRTIEEQRRNLPPQTDGADQAWTSAMSNWLVRAGDLMSNMASNYNVSRLVLGQSLAALAALAAVLLISPAANLMPLFVTALLYGIMMFASSFVEEEQHFWYWVTSAWLGGLAVTHMRQQGRPAILLQSILAFLGTRVVRGWNQTGQKHAGEPDIVKTFLAADPTFLWCLVGLAYGLTGVQIYRRLPSLPRPVAIATVVALIGAAASFKLAFTHEDAPELVPGGLDQLRQVLHGLSLVTRARLVFTGLAVASSYGAYRVFAKPSEAVEVAKLFHSLYTLLAITQSRTTNIPLFLFFALQESFLNNLRLDVASITTSSILLQHMSFFAFGGTNAISSVDLSSAYNGVSGFNVVAVGILTFVSNWAGPIYWTSATNLLLLKYRQTHPADNGVFIRHVTFLTVFVSCGVLATMAACTMLRTHLFIWTVFSPKYLYCMAWGIGQHLAVNVLVAGLLHWLVV</sequence>
<evidence type="ECO:0000256" key="9">
    <source>
        <dbReference type="ARBA" id="ARBA00022989"/>
    </source>
</evidence>
<comment type="subcellular location">
    <subcellularLocation>
        <location evidence="1 13">Endoplasmic reticulum membrane</location>
        <topology evidence="1 13">Multi-pass membrane protein</topology>
    </subcellularLocation>
</comment>
<evidence type="ECO:0000256" key="6">
    <source>
        <dbReference type="ARBA" id="ARBA00022679"/>
    </source>
</evidence>
<evidence type="ECO:0000256" key="7">
    <source>
        <dbReference type="ARBA" id="ARBA00022692"/>
    </source>
</evidence>
<feature type="transmembrane region" description="Helical" evidence="13">
    <location>
        <begin position="553"/>
        <end position="575"/>
    </location>
</feature>
<dbReference type="CDD" id="cd16024">
    <property type="entry name" value="GPI_EPT_2"/>
    <property type="match status" value="1"/>
</dbReference>
<evidence type="ECO:0000256" key="3">
    <source>
        <dbReference type="ARBA" id="ARBA00005315"/>
    </source>
</evidence>
<feature type="transmembrane region" description="Helical" evidence="13">
    <location>
        <begin position="587"/>
        <end position="610"/>
    </location>
</feature>
<feature type="transmembrane region" description="Helical" evidence="13">
    <location>
        <begin position="747"/>
        <end position="769"/>
    </location>
</feature>
<dbReference type="InterPro" id="IPR002591">
    <property type="entry name" value="Phosphodiest/P_Trfase"/>
</dbReference>
<evidence type="ECO:0000256" key="13">
    <source>
        <dbReference type="RuleBase" id="RU367106"/>
    </source>
</evidence>
<keyword evidence="8 13" id="KW-0256">Endoplasmic reticulum</keyword>
<keyword evidence="6 13" id="KW-0808">Transferase</keyword>
<gene>
    <name evidence="15" type="ORF">B0T11DRAFT_289326</name>
</gene>
<dbReference type="AlphaFoldDB" id="A0A8K0T5P8"/>
<feature type="transmembrane region" description="Helical" evidence="13">
    <location>
        <begin position="828"/>
        <end position="854"/>
    </location>
</feature>
<dbReference type="InterPro" id="IPR045687">
    <property type="entry name" value="PIGG/GPI7_C"/>
</dbReference>
<comment type="caution">
    <text evidence="13">Lacks conserved residue(s) required for the propagation of feature annotation.</text>
</comment>
<feature type="transmembrane region" description="Helical" evidence="13">
    <location>
        <begin position="12"/>
        <end position="33"/>
    </location>
</feature>
<comment type="function">
    <text evidence="12 13">Ethanolamine phosphate transferase involved in glycosylphosphatidylinositol-anchor biosynthesis. Transfers ethanolamine phosphate to the GPI second mannose.</text>
</comment>
<organism evidence="15 16">
    <name type="scientific">Plectosphaerella cucumerina</name>
    <dbReference type="NCBI Taxonomy" id="40658"/>
    <lineage>
        <taxon>Eukaryota</taxon>
        <taxon>Fungi</taxon>
        <taxon>Dikarya</taxon>
        <taxon>Ascomycota</taxon>
        <taxon>Pezizomycotina</taxon>
        <taxon>Sordariomycetes</taxon>
        <taxon>Hypocreomycetidae</taxon>
        <taxon>Glomerellales</taxon>
        <taxon>Plectosphaerellaceae</taxon>
        <taxon>Plectosphaerella</taxon>
    </lineage>
</organism>
<evidence type="ECO:0000256" key="1">
    <source>
        <dbReference type="ARBA" id="ARBA00004477"/>
    </source>
</evidence>
<evidence type="ECO:0000313" key="15">
    <source>
        <dbReference type="EMBL" id="KAH7349509.1"/>
    </source>
</evidence>
<evidence type="ECO:0000256" key="10">
    <source>
        <dbReference type="ARBA" id="ARBA00023136"/>
    </source>
</evidence>
<evidence type="ECO:0000256" key="5">
    <source>
        <dbReference type="ARBA" id="ARBA00022502"/>
    </source>
</evidence>
<dbReference type="GO" id="GO:0005789">
    <property type="term" value="C:endoplasmic reticulum membrane"/>
    <property type="evidence" value="ECO:0007669"/>
    <property type="project" value="UniProtKB-SubCell"/>
</dbReference>
<proteinExistence type="inferred from homology"/>
<protein>
    <recommendedName>
        <fullName evidence="4 13">GPI ethanolamine phosphate transferase 2</fullName>
    </recommendedName>
</protein>
<feature type="transmembrane region" description="Helical" evidence="13">
    <location>
        <begin position="448"/>
        <end position="466"/>
    </location>
</feature>
<evidence type="ECO:0000313" key="16">
    <source>
        <dbReference type="Proteomes" id="UP000813385"/>
    </source>
</evidence>
<evidence type="ECO:0000256" key="4">
    <source>
        <dbReference type="ARBA" id="ARBA00020830"/>
    </source>
</evidence>
<feature type="domain" description="GPI ethanolamine phosphate transferase 2 C-terminal" evidence="14">
    <location>
        <begin position="440"/>
        <end position="853"/>
    </location>
</feature>
<dbReference type="FunFam" id="3.40.720.10:FF:000045">
    <property type="entry name" value="GPI ethanolamine phosphate transferase 2"/>
    <property type="match status" value="1"/>
</dbReference>
<dbReference type="OrthoDB" id="272139at2759"/>
<evidence type="ECO:0000256" key="8">
    <source>
        <dbReference type="ARBA" id="ARBA00022824"/>
    </source>
</evidence>
<keyword evidence="9 13" id="KW-1133">Transmembrane helix</keyword>
<keyword evidence="16" id="KW-1185">Reference proteome</keyword>
<keyword evidence="5 13" id="KW-0337">GPI-anchor biosynthesis</keyword>
<evidence type="ECO:0000256" key="11">
    <source>
        <dbReference type="ARBA" id="ARBA00023180"/>
    </source>
</evidence>
<dbReference type="Proteomes" id="UP000813385">
    <property type="component" value="Unassembled WGS sequence"/>
</dbReference>